<dbReference type="CDD" id="cd23799">
    <property type="entry name" value="UBCc_UBE2J"/>
    <property type="match status" value="1"/>
</dbReference>
<evidence type="ECO:0000256" key="1">
    <source>
        <dbReference type="SAM" id="MobiDB-lite"/>
    </source>
</evidence>
<dbReference type="OrthoDB" id="1158011at2759"/>
<dbReference type="EMBL" id="RQTK01000141">
    <property type="protein sequence ID" value="RUS86359.1"/>
    <property type="molecule type" value="Genomic_DNA"/>
</dbReference>
<evidence type="ECO:0000313" key="3">
    <source>
        <dbReference type="EMBL" id="RUS86359.1"/>
    </source>
</evidence>
<dbReference type="InterPro" id="IPR016135">
    <property type="entry name" value="UBQ-conjugating_enzyme/RWD"/>
</dbReference>
<feature type="region of interest" description="Disordered" evidence="1">
    <location>
        <begin position="182"/>
        <end position="241"/>
    </location>
</feature>
<organism evidence="3 4">
    <name type="scientific">Elysia chlorotica</name>
    <name type="common">Eastern emerald elysia</name>
    <name type="synonym">Sea slug</name>
    <dbReference type="NCBI Taxonomy" id="188477"/>
    <lineage>
        <taxon>Eukaryota</taxon>
        <taxon>Metazoa</taxon>
        <taxon>Spiralia</taxon>
        <taxon>Lophotrochozoa</taxon>
        <taxon>Mollusca</taxon>
        <taxon>Gastropoda</taxon>
        <taxon>Heterobranchia</taxon>
        <taxon>Euthyneura</taxon>
        <taxon>Panpulmonata</taxon>
        <taxon>Sacoglossa</taxon>
        <taxon>Placobranchoidea</taxon>
        <taxon>Plakobranchidae</taxon>
        <taxon>Elysia</taxon>
    </lineage>
</organism>
<feature type="domain" description="UBC core" evidence="2">
    <location>
        <begin position="10"/>
        <end position="160"/>
    </location>
</feature>
<name>A0A3S1BQM7_ELYCH</name>
<keyword evidence="4" id="KW-1185">Reference proteome</keyword>
<dbReference type="STRING" id="188477.A0A3S1BQM7"/>
<dbReference type="InterPro" id="IPR050113">
    <property type="entry name" value="Ub_conjugating_enzyme"/>
</dbReference>
<dbReference type="SMART" id="SM00212">
    <property type="entry name" value="UBCc"/>
    <property type="match status" value="1"/>
</dbReference>
<feature type="compositionally biased region" description="Low complexity" evidence="1">
    <location>
        <begin position="205"/>
        <end position="217"/>
    </location>
</feature>
<dbReference type="AlphaFoldDB" id="A0A3S1BQM7"/>
<dbReference type="Gene3D" id="3.10.110.10">
    <property type="entry name" value="Ubiquitin Conjugating Enzyme"/>
    <property type="match status" value="1"/>
</dbReference>
<dbReference type="SUPFAM" id="SSF54495">
    <property type="entry name" value="UBC-like"/>
    <property type="match status" value="1"/>
</dbReference>
<dbReference type="PANTHER" id="PTHR24067">
    <property type="entry name" value="UBIQUITIN-CONJUGATING ENZYME E2"/>
    <property type="match status" value="1"/>
</dbReference>
<evidence type="ECO:0000313" key="4">
    <source>
        <dbReference type="Proteomes" id="UP000271974"/>
    </source>
</evidence>
<feature type="compositionally biased region" description="Polar residues" evidence="1">
    <location>
        <begin position="192"/>
        <end position="204"/>
    </location>
</feature>
<dbReference type="PROSITE" id="PS50127">
    <property type="entry name" value="UBC_2"/>
    <property type="match status" value="1"/>
</dbReference>
<reference evidence="3 4" key="1">
    <citation type="submission" date="2019-01" db="EMBL/GenBank/DDBJ databases">
        <title>A draft genome assembly of the solar-powered sea slug Elysia chlorotica.</title>
        <authorList>
            <person name="Cai H."/>
            <person name="Li Q."/>
            <person name="Fang X."/>
            <person name="Li J."/>
            <person name="Curtis N.E."/>
            <person name="Altenburger A."/>
            <person name="Shibata T."/>
            <person name="Feng M."/>
            <person name="Maeda T."/>
            <person name="Schwartz J.A."/>
            <person name="Shigenobu S."/>
            <person name="Lundholm N."/>
            <person name="Nishiyama T."/>
            <person name="Yang H."/>
            <person name="Hasebe M."/>
            <person name="Li S."/>
            <person name="Pierce S.K."/>
            <person name="Wang J."/>
        </authorList>
    </citation>
    <scope>NUCLEOTIDE SEQUENCE [LARGE SCALE GENOMIC DNA]</scope>
    <source>
        <strain evidence="3">EC2010</strain>
        <tissue evidence="3">Whole organism of an adult</tissue>
    </source>
</reference>
<dbReference type="Proteomes" id="UP000271974">
    <property type="component" value="Unassembled WGS sequence"/>
</dbReference>
<dbReference type="InterPro" id="IPR000608">
    <property type="entry name" value="UBC"/>
</dbReference>
<comment type="caution">
    <text evidence="3">The sequence shown here is derived from an EMBL/GenBank/DDBJ whole genome shotgun (WGS) entry which is preliminary data.</text>
</comment>
<evidence type="ECO:0000259" key="2">
    <source>
        <dbReference type="PROSITE" id="PS50127"/>
    </source>
</evidence>
<accession>A0A3S1BQM7</accession>
<dbReference type="Pfam" id="PF00179">
    <property type="entry name" value="UQ_con"/>
    <property type="match status" value="1"/>
</dbReference>
<gene>
    <name evidence="3" type="ORF">EGW08_005877</name>
</gene>
<protein>
    <recommendedName>
        <fullName evidence="2">UBC core domain-containing protein</fullName>
    </recommendedName>
</protein>
<sequence length="374" mass="41276">MEGRYNTRSPAVKRLMREAQELSEPTDQYYAQPLEDNLFEWHFTVRGPADSDFQHGVYHGRIILPMDYPMKPPSIIWLTPNGRFETNKKICLSISGHHPESWQPSWSIRTALLAIIGFMPTRPGGAIGSLDYTPEERKVLAKKSQDWKCPACGSIDQILLERSAEQPQASQEAKDLAAQIQFQGEKSKSNEAKSSVTSSVAPTLSSATESTSSASTEPKLENQPNQQPQAVLLQPPGFSPWNFPGTMPAMTQGFPPPMTWISSSNDMARATTCTTCKCWLQSLSDDPKVSLPAKPTTNRCNSNAVLPTRFPNGSTTGLGCVPISANLPITSLTPSCDNCKVFTELSGFGQQQFHRFRKQQRCSSICNFIGTRTV</sequence>
<dbReference type="FunFam" id="3.10.110.10:FF:000086">
    <property type="entry name" value="Ubiquitin-conjugating enzyme E2 J1"/>
    <property type="match status" value="1"/>
</dbReference>
<proteinExistence type="predicted"/>